<proteinExistence type="predicted"/>
<dbReference type="AlphaFoldDB" id="A0A6J4P0T3"/>
<evidence type="ECO:0000256" key="5">
    <source>
        <dbReference type="SAM" id="MobiDB-lite"/>
    </source>
</evidence>
<dbReference type="InterPro" id="IPR011761">
    <property type="entry name" value="ATP-grasp"/>
</dbReference>
<dbReference type="GO" id="GO:0046872">
    <property type="term" value="F:metal ion binding"/>
    <property type="evidence" value="ECO:0007669"/>
    <property type="project" value="InterPro"/>
</dbReference>
<reference evidence="7" key="1">
    <citation type="submission" date="2020-02" db="EMBL/GenBank/DDBJ databases">
        <authorList>
            <person name="Meier V. D."/>
        </authorList>
    </citation>
    <scope>NUCLEOTIDE SEQUENCE</scope>
    <source>
        <strain evidence="7">AVDCRST_MAG66</strain>
    </source>
</reference>
<evidence type="ECO:0000259" key="6">
    <source>
        <dbReference type="PROSITE" id="PS50975"/>
    </source>
</evidence>
<dbReference type="InterPro" id="IPR040570">
    <property type="entry name" value="LAL_C2"/>
</dbReference>
<dbReference type="PROSITE" id="PS50975">
    <property type="entry name" value="ATP_GRASP"/>
    <property type="match status" value="1"/>
</dbReference>
<dbReference type="Gene3D" id="3.30.470.20">
    <property type="entry name" value="ATP-grasp fold, B domain"/>
    <property type="match status" value="1"/>
</dbReference>
<dbReference type="SUPFAM" id="SSF56059">
    <property type="entry name" value="Glutathione synthetase ATP-binding domain-like"/>
    <property type="match status" value="1"/>
</dbReference>
<dbReference type="PANTHER" id="PTHR43585:SF2">
    <property type="entry name" value="ATP-GRASP ENZYME FSQD"/>
    <property type="match status" value="1"/>
</dbReference>
<dbReference type="EMBL" id="CADCUS010000236">
    <property type="protein sequence ID" value="CAA9403192.1"/>
    <property type="molecule type" value="Genomic_DNA"/>
</dbReference>
<name>A0A6J4P0T3_9PSEU</name>
<dbReference type="PANTHER" id="PTHR43585">
    <property type="entry name" value="FUMIPYRROLE BIOSYNTHESIS PROTEIN C"/>
    <property type="match status" value="1"/>
</dbReference>
<dbReference type="InterPro" id="IPR041472">
    <property type="entry name" value="BL00235/CARNS1_N"/>
</dbReference>
<dbReference type="Pfam" id="PF18130">
    <property type="entry name" value="ATPgrasp_N"/>
    <property type="match status" value="1"/>
</dbReference>
<keyword evidence="1" id="KW-0436">Ligase</keyword>
<evidence type="ECO:0000313" key="7">
    <source>
        <dbReference type="EMBL" id="CAA9403192.1"/>
    </source>
</evidence>
<evidence type="ECO:0000256" key="2">
    <source>
        <dbReference type="ARBA" id="ARBA00022741"/>
    </source>
</evidence>
<keyword evidence="2 4" id="KW-0547">Nucleotide-binding</keyword>
<protein>
    <recommendedName>
        <fullName evidence="6">ATP-grasp domain-containing protein</fullName>
    </recommendedName>
</protein>
<dbReference type="InterPro" id="IPR052032">
    <property type="entry name" value="ATP-dep_AA_Ligase"/>
</dbReference>
<evidence type="ECO:0000256" key="1">
    <source>
        <dbReference type="ARBA" id="ARBA00022598"/>
    </source>
</evidence>
<dbReference type="Gene3D" id="3.40.50.20">
    <property type="match status" value="1"/>
</dbReference>
<feature type="region of interest" description="Disordered" evidence="5">
    <location>
        <begin position="417"/>
        <end position="442"/>
    </location>
</feature>
<feature type="domain" description="ATP-grasp" evidence="6">
    <location>
        <begin position="121"/>
        <end position="310"/>
    </location>
</feature>
<keyword evidence="3 4" id="KW-0067">ATP-binding</keyword>
<dbReference type="Pfam" id="PF13535">
    <property type="entry name" value="ATP-grasp_4"/>
    <property type="match status" value="1"/>
</dbReference>
<accession>A0A6J4P0T3</accession>
<dbReference type="Pfam" id="PF18603">
    <property type="entry name" value="LAL_C2"/>
    <property type="match status" value="1"/>
</dbReference>
<evidence type="ECO:0000256" key="4">
    <source>
        <dbReference type="PROSITE-ProRule" id="PRU00409"/>
    </source>
</evidence>
<sequence>MTQGVHPLLLVGCGVMGEPYLRAARRLGLPVALVDAPARLEELRSAHDVVIDGEAVPTETAAHEEAWVERAETLAARHRIAGVVGFSEPQVIAASLVQERYGLPGPGLAAAVLSRNKAMQRSVFTVAGLGQPDHRFAPRIATATDWARERLPVVVKPLDRAGSEGVELVTSADRWAEVVGRREGDGPLMVEEYVEAQEYSWEALVSDGRVLLSNLTHKTTTGAPHFVELLHRPGHEQAAPALMAAADELGARIVAAAGVSTAMMCVEFRARRSELAIMEFMVRMPGDHLMEVLARTLGIDLFAAHLELALGRAPSWLPLDEDRPRARPAVARRAASLFLVAEADGILDRLDLRDLDSVPAVARYGASACPGAAVRRPRASAERLAYIVLDAADDHELEAALDAVRARRRVHLRAIPAATAPIPEHPAAHPEPPSGPSRRTHA</sequence>
<dbReference type="GO" id="GO:0016874">
    <property type="term" value="F:ligase activity"/>
    <property type="evidence" value="ECO:0007669"/>
    <property type="project" value="UniProtKB-KW"/>
</dbReference>
<organism evidence="7">
    <name type="scientific">uncultured Pseudonocardia sp</name>
    <dbReference type="NCBI Taxonomy" id="211455"/>
    <lineage>
        <taxon>Bacteria</taxon>
        <taxon>Bacillati</taxon>
        <taxon>Actinomycetota</taxon>
        <taxon>Actinomycetes</taxon>
        <taxon>Pseudonocardiales</taxon>
        <taxon>Pseudonocardiaceae</taxon>
        <taxon>Pseudonocardia</taxon>
        <taxon>environmental samples</taxon>
    </lineage>
</organism>
<gene>
    <name evidence="7" type="ORF">AVDCRST_MAG66-1679</name>
</gene>
<evidence type="ECO:0000256" key="3">
    <source>
        <dbReference type="ARBA" id="ARBA00022840"/>
    </source>
</evidence>
<dbReference type="GO" id="GO:0005524">
    <property type="term" value="F:ATP binding"/>
    <property type="evidence" value="ECO:0007669"/>
    <property type="project" value="UniProtKB-UniRule"/>
</dbReference>